<keyword evidence="2" id="KW-0378">Hydrolase</keyword>
<feature type="domain" description="Glycoside hydrolase family 31 TIM barrel" evidence="4">
    <location>
        <begin position="254"/>
        <end position="497"/>
    </location>
</feature>
<keyword evidence="7" id="KW-1185">Reference proteome</keyword>
<dbReference type="Proteomes" id="UP000321927">
    <property type="component" value="Unassembled WGS sequence"/>
</dbReference>
<evidence type="ECO:0000313" key="6">
    <source>
        <dbReference type="EMBL" id="TXD79565.1"/>
    </source>
</evidence>
<feature type="domain" description="Glycosyl hydrolase family 31 C-terminal" evidence="5">
    <location>
        <begin position="562"/>
        <end position="646"/>
    </location>
</feature>
<comment type="caution">
    <text evidence="6">The sequence shown here is derived from an EMBL/GenBank/DDBJ whole genome shotgun (WGS) entry which is preliminary data.</text>
</comment>
<dbReference type="InterPro" id="IPR048395">
    <property type="entry name" value="Glyco_hydro_31_C"/>
</dbReference>
<reference evidence="6 7" key="1">
    <citation type="submission" date="2019-08" db="EMBL/GenBank/DDBJ databases">
        <title>Genome of Algoriphagus ratkowskyi IC026.</title>
        <authorList>
            <person name="Bowman J.P."/>
        </authorList>
    </citation>
    <scope>NUCLEOTIDE SEQUENCE [LARGE SCALE GENOMIC DNA]</scope>
    <source>
        <strain evidence="6 7">IC026</strain>
    </source>
</reference>
<dbReference type="Gene3D" id="3.20.20.80">
    <property type="entry name" value="Glycosidases"/>
    <property type="match status" value="2"/>
</dbReference>
<dbReference type="InterPro" id="IPR013780">
    <property type="entry name" value="Glyco_hydro_b"/>
</dbReference>
<keyword evidence="3" id="KW-0732">Signal</keyword>
<proteinExistence type="inferred from homology"/>
<dbReference type="InterPro" id="IPR017853">
    <property type="entry name" value="GH"/>
</dbReference>
<organism evidence="6 7">
    <name type="scientific">Algoriphagus ratkowskyi</name>
    <dbReference type="NCBI Taxonomy" id="57028"/>
    <lineage>
        <taxon>Bacteria</taxon>
        <taxon>Pseudomonadati</taxon>
        <taxon>Bacteroidota</taxon>
        <taxon>Cytophagia</taxon>
        <taxon>Cytophagales</taxon>
        <taxon>Cyclobacteriaceae</taxon>
        <taxon>Algoriphagus</taxon>
    </lineage>
</organism>
<gene>
    <name evidence="6" type="ORF">ESW18_00045</name>
</gene>
<evidence type="ECO:0000256" key="2">
    <source>
        <dbReference type="RuleBase" id="RU361185"/>
    </source>
</evidence>
<evidence type="ECO:0000259" key="4">
    <source>
        <dbReference type="Pfam" id="PF01055"/>
    </source>
</evidence>
<evidence type="ECO:0000259" key="5">
    <source>
        <dbReference type="Pfam" id="PF21365"/>
    </source>
</evidence>
<sequence>MKFMCTRSGFIVLLLVVLMSLSLQAQQITLSDGNYHLRIDLEPLRLELLKNNGDVLVPAHSESALLFNDYEASSAKIINSSLKEVLLEVAFANKEHAHVTIKFEAGVVLVAIDSQSNQLHKTSVRFGGMDYAFGLGDAGGWNKELNLIGEVEKSYDLINNGGSNRWMSSFALFPKNNFAGVLFTPGKKSVTLSKENYSLNVEGKGSSSFYFFVGDMYEIYGKYKVVREANGFEDVLPKSRLFELGWESWDALGWNTNEESIKNILSKFLEAGYPIRWAVTGSGFWDKGGTTTSFGKWGEKFPTPDVLRQWLHGKDISWMIGQRTNFIPSGGPYYPSTAKRDKNLKVDSFYGNELSDFGVEQGFFVKDKDGKTLQFTSSIFPIVPSYLLNGENLEAAEWYFNHYRKWDVDGIKEDTMMDLDSLTGIFNHPFKNISEGGGLVMARNGEFVAPGTLLRINDTSVGERNSRIPINYFQYAFSGFPNVYSDVAGVYNMHNLSQLQANISHAWLLSLTAGMAVGAYPETWPLKEKLTLKKAIDFHYSLGPYLYSAAMKSFQSGFPYTLTPLPLIYPEDSAVYDLKAYQWMIGESVLAAPKLSTDQRDHLVYLPKGIWFDFETGERYEGATYLTLTDFDLNKAPIYVGGNGVIVLRETEQEQYAHIYPVGQKAVSYVHYFGSDTVSSTIQVSDLGGDKPVLRDLNDQKEIPYQLDSKTGKVIFLLKEGRNYAITF</sequence>
<accession>A0ABY3HSD8</accession>
<dbReference type="PANTHER" id="PTHR22762:SF120">
    <property type="entry name" value="HETEROGLYCAN GLUCOSIDASE 1"/>
    <property type="match status" value="1"/>
</dbReference>
<evidence type="ECO:0008006" key="8">
    <source>
        <dbReference type="Google" id="ProtNLM"/>
    </source>
</evidence>
<dbReference type="InterPro" id="IPR000322">
    <property type="entry name" value="Glyco_hydro_31_TIM"/>
</dbReference>
<dbReference type="Pfam" id="PF01055">
    <property type="entry name" value="Glyco_hydro_31_2nd"/>
    <property type="match status" value="1"/>
</dbReference>
<dbReference type="Pfam" id="PF21365">
    <property type="entry name" value="Glyco_hydro_31_3rd"/>
    <property type="match status" value="1"/>
</dbReference>
<comment type="similarity">
    <text evidence="1 2">Belongs to the glycosyl hydrolase 31 family.</text>
</comment>
<dbReference type="SUPFAM" id="SSF51011">
    <property type="entry name" value="Glycosyl hydrolase domain"/>
    <property type="match status" value="1"/>
</dbReference>
<protein>
    <recommendedName>
        <fullName evidence="8">Alpha-glucosidase (Family GH31 glycosyl hydrolase)</fullName>
    </recommendedName>
</protein>
<evidence type="ECO:0000256" key="1">
    <source>
        <dbReference type="ARBA" id="ARBA00007806"/>
    </source>
</evidence>
<keyword evidence="2" id="KW-0326">Glycosidase</keyword>
<dbReference type="SUPFAM" id="SSF51445">
    <property type="entry name" value="(Trans)glycosidases"/>
    <property type="match status" value="1"/>
</dbReference>
<dbReference type="EMBL" id="VORV01000001">
    <property type="protein sequence ID" value="TXD79565.1"/>
    <property type="molecule type" value="Genomic_DNA"/>
</dbReference>
<feature type="signal peptide" evidence="3">
    <location>
        <begin position="1"/>
        <end position="25"/>
    </location>
</feature>
<dbReference type="PANTHER" id="PTHR22762">
    <property type="entry name" value="ALPHA-GLUCOSIDASE"/>
    <property type="match status" value="1"/>
</dbReference>
<name>A0ABY3HSD8_9BACT</name>
<evidence type="ECO:0000256" key="3">
    <source>
        <dbReference type="SAM" id="SignalP"/>
    </source>
</evidence>
<feature type="chain" id="PRO_5046446375" description="Alpha-glucosidase (Family GH31 glycosyl hydrolase)" evidence="3">
    <location>
        <begin position="26"/>
        <end position="728"/>
    </location>
</feature>
<dbReference type="Gene3D" id="2.60.40.1180">
    <property type="entry name" value="Golgi alpha-mannosidase II"/>
    <property type="match status" value="1"/>
</dbReference>
<evidence type="ECO:0000313" key="7">
    <source>
        <dbReference type="Proteomes" id="UP000321927"/>
    </source>
</evidence>